<organism evidence="4 5">
    <name type="scientific">Clostridium polyendosporum</name>
    <dbReference type="NCBI Taxonomy" id="69208"/>
    <lineage>
        <taxon>Bacteria</taxon>
        <taxon>Bacillati</taxon>
        <taxon>Bacillota</taxon>
        <taxon>Clostridia</taxon>
        <taxon>Eubacteriales</taxon>
        <taxon>Clostridiaceae</taxon>
        <taxon>Clostridium</taxon>
    </lineage>
</organism>
<keyword evidence="3" id="KW-0732">Signal</keyword>
<reference evidence="4" key="1">
    <citation type="submission" date="2021-03" db="EMBL/GenBank/DDBJ databases">
        <title>Taxonomic study of Clostridium polyendosporum from meadow-gley soil under rice.</title>
        <authorList>
            <person name="Kobayashi H."/>
            <person name="Tanizawa Y."/>
            <person name="Yagura M."/>
        </authorList>
    </citation>
    <scope>NUCLEOTIDE SEQUENCE</scope>
    <source>
        <strain evidence="4">JCM 30710</strain>
    </source>
</reference>
<dbReference type="PANTHER" id="PTHR30061">
    <property type="entry name" value="MALTOSE-BINDING PERIPLASMIC PROTEIN"/>
    <property type="match status" value="1"/>
</dbReference>
<dbReference type="GO" id="GO:0042956">
    <property type="term" value="P:maltodextrin transmembrane transport"/>
    <property type="evidence" value="ECO:0007669"/>
    <property type="project" value="TreeGrafter"/>
</dbReference>
<dbReference type="Gene3D" id="3.40.190.10">
    <property type="entry name" value="Periplasmic binding protein-like II"/>
    <property type="match status" value="1"/>
</dbReference>
<comment type="caution">
    <text evidence="4">The sequence shown here is derived from an EMBL/GenBank/DDBJ whole genome shotgun (WGS) entry which is preliminary data.</text>
</comment>
<proteinExistence type="inferred from homology"/>
<gene>
    <name evidence="4" type="ORF">CPJCM30710_33820</name>
</gene>
<protein>
    <recommendedName>
        <fullName evidence="6">ABC-type glycerol-3-phosphate transport system, substrate-binding protein</fullName>
    </recommendedName>
</protein>
<dbReference type="GO" id="GO:1901982">
    <property type="term" value="F:maltose binding"/>
    <property type="evidence" value="ECO:0007669"/>
    <property type="project" value="TreeGrafter"/>
</dbReference>
<accession>A0A919S3J9</accession>
<evidence type="ECO:0008006" key="6">
    <source>
        <dbReference type="Google" id="ProtNLM"/>
    </source>
</evidence>
<dbReference type="GO" id="GO:0015768">
    <property type="term" value="P:maltose transport"/>
    <property type="evidence" value="ECO:0007669"/>
    <property type="project" value="TreeGrafter"/>
</dbReference>
<dbReference type="SUPFAM" id="SSF53850">
    <property type="entry name" value="Periplasmic binding protein-like II"/>
    <property type="match status" value="1"/>
</dbReference>
<name>A0A919S3J9_9CLOT</name>
<comment type="similarity">
    <text evidence="1">Belongs to the bacterial solute-binding protein 1 family.</text>
</comment>
<dbReference type="InterPro" id="IPR006059">
    <property type="entry name" value="SBP"/>
</dbReference>
<dbReference type="EMBL" id="BOPZ01000056">
    <property type="protein sequence ID" value="GIM30716.1"/>
    <property type="molecule type" value="Genomic_DNA"/>
</dbReference>
<evidence type="ECO:0000256" key="2">
    <source>
        <dbReference type="ARBA" id="ARBA00022448"/>
    </source>
</evidence>
<sequence length="411" mass="46694">MKYLFKACSLVIVLILFFSMISCSRDKKSPQKGSLNILIENNTTSDMEGVNSLISLYQKEHSSIDIKVKNINSFDKIKKEIANKKEHDILICNRSVMIELAREGLIGDITNNLTTNKATEKFNNIVLSYGRIDNKYYGLGIIPYSIQFIYNKNEVGKYGINTELEDVGDVGDVAKLLKDRNIKIPVVLPKEIDLSLALSTIVANNVIDEMELEKNFDVGKLKYKQITSMQDVFKLLNIINKEYGMTKDTLYKADDKIVKKVEEGEIPFAFVTSLAGKELEDSKNIKILNGRVLPTSKINPPIIVEHLVCSIQNAPDKEEINRFLDFITKDEPYEKLGKEGIMTGNKQGNTFLKGFSQEMLWPLSIANENNIAYYYNLPSEMQPFLLDEVNKVFDGLYSGNEWNTVVENTYK</sequence>
<keyword evidence="5" id="KW-1185">Reference proteome</keyword>
<dbReference type="PANTHER" id="PTHR30061:SF50">
    <property type="entry name" value="MALTOSE_MALTODEXTRIN-BINDING PERIPLASMIC PROTEIN"/>
    <property type="match status" value="1"/>
</dbReference>
<evidence type="ECO:0000313" key="4">
    <source>
        <dbReference type="EMBL" id="GIM30716.1"/>
    </source>
</evidence>
<dbReference type="PROSITE" id="PS51257">
    <property type="entry name" value="PROKAR_LIPOPROTEIN"/>
    <property type="match status" value="1"/>
</dbReference>
<dbReference type="Proteomes" id="UP000679179">
    <property type="component" value="Unassembled WGS sequence"/>
</dbReference>
<dbReference type="RefSeq" id="WP_212905381.1">
    <property type="nucleotide sequence ID" value="NZ_BOPZ01000056.1"/>
</dbReference>
<evidence type="ECO:0000313" key="5">
    <source>
        <dbReference type="Proteomes" id="UP000679179"/>
    </source>
</evidence>
<evidence type="ECO:0000256" key="1">
    <source>
        <dbReference type="ARBA" id="ARBA00008520"/>
    </source>
</evidence>
<keyword evidence="2" id="KW-0813">Transport</keyword>
<dbReference type="Pfam" id="PF01547">
    <property type="entry name" value="SBP_bac_1"/>
    <property type="match status" value="1"/>
</dbReference>
<dbReference type="GO" id="GO:0055052">
    <property type="term" value="C:ATP-binding cassette (ABC) transporter complex, substrate-binding subunit-containing"/>
    <property type="evidence" value="ECO:0007669"/>
    <property type="project" value="TreeGrafter"/>
</dbReference>
<dbReference type="AlphaFoldDB" id="A0A919S3J9"/>
<evidence type="ECO:0000256" key="3">
    <source>
        <dbReference type="ARBA" id="ARBA00022729"/>
    </source>
</evidence>